<evidence type="ECO:0000313" key="3">
    <source>
        <dbReference type="Proteomes" id="UP001302812"/>
    </source>
</evidence>
<feature type="compositionally biased region" description="Low complexity" evidence="1">
    <location>
        <begin position="383"/>
        <end position="394"/>
    </location>
</feature>
<name>A0AAN6QKQ1_9PEZI</name>
<dbReference type="Proteomes" id="UP001302812">
    <property type="component" value="Unassembled WGS sequence"/>
</dbReference>
<evidence type="ECO:0000313" key="2">
    <source>
        <dbReference type="EMBL" id="KAK4108871.1"/>
    </source>
</evidence>
<feature type="region of interest" description="Disordered" evidence="1">
    <location>
        <begin position="70"/>
        <end position="114"/>
    </location>
</feature>
<feature type="compositionally biased region" description="Basic and acidic residues" evidence="1">
    <location>
        <begin position="730"/>
        <end position="740"/>
    </location>
</feature>
<keyword evidence="3" id="KW-1185">Reference proteome</keyword>
<feature type="region of interest" description="Disordered" evidence="1">
    <location>
        <begin position="383"/>
        <end position="410"/>
    </location>
</feature>
<feature type="region of interest" description="Disordered" evidence="1">
    <location>
        <begin position="327"/>
        <end position="366"/>
    </location>
</feature>
<feature type="compositionally biased region" description="Polar residues" evidence="1">
    <location>
        <begin position="697"/>
        <end position="716"/>
    </location>
</feature>
<sequence length="886" mass="95224">MGHSSKFVFPLPGRKQKPASTAPLPISGPLLTKAQKVLGASEIQIDSVGPPTDSRWAWEAQSNSGISVSVSETTAGRTNEGVGPSSAHDGWVGSKMQRERQWEADSDVIPPALNRQPDIAASMVYDVATDASSLRRRQSSSTITSYYDKSKLPLSISQQTSNSAMAKGLPSKAYALLDPDGELAPEPRGMKKKKPSRLDLSSLLQKHRSPMFLSPEPPREHLLGSDMLTKSPSIMSVSSAQSPPPILQRVDRKIRKKKTRESLVEHPVRPSSPHGVAGRSENGQRKQPTKADVDLHNLYDHYEQRTFADAINRELHENDDYRLERPALDQQLPGYPTPPASHSGKTYLSPFPTNGARVGHSAKQSLTPGKLTEATLKGAACASSPASLPADCASVSSRHTRTSKASKRTDRSLTDIDLLQNSVLALSSDSEDDCELSSKGSLVVPQLSDEQASPTSSHVTSQRAERQDGNRSKPVKRASFAESPQFFPAEDAGTKPPKISARSSSLNSKSSSKQVQTLTQTASLLSVGSSSTERSTSRVSSQSLSPQTGVAAKKGSGPKRGDKSTRATAVEAELNFPVPPLHRSQQPLSRGPEQSPPVTPSSLDLYLQSHRSAVGHEVGSIHSGASIGSAILAGRRGSTASSINDGSSGRFMAVTRQEEMLLAALRMKRARMREDIIAEFEEEIEREEHQLSREMTNDSISTNGGMSRQSSRSTMRLETGALSARPRQKGTRETSNKGHEALAAGKTEIGSGLDHFLRYGDSVDLEAGPNKGGIPDVAHVPNLTGARQRASLTATTRSHSKSRRGDRNIPRRGSGDGSPKGQKGHPHQILEDPAEDDEAGVPRPDSPISPMDFPAPASITNKKQVRLSAVGYYKPNIEAGWWGDSG</sequence>
<reference evidence="2" key="2">
    <citation type="submission" date="2023-05" db="EMBL/GenBank/DDBJ databases">
        <authorList>
            <consortium name="Lawrence Berkeley National Laboratory"/>
            <person name="Steindorff A."/>
            <person name="Hensen N."/>
            <person name="Bonometti L."/>
            <person name="Westerberg I."/>
            <person name="Brannstrom I.O."/>
            <person name="Guillou S."/>
            <person name="Cros-Aarteil S."/>
            <person name="Calhoun S."/>
            <person name="Haridas S."/>
            <person name="Kuo A."/>
            <person name="Mondo S."/>
            <person name="Pangilinan J."/>
            <person name="Riley R."/>
            <person name="Labutti K."/>
            <person name="Andreopoulos B."/>
            <person name="Lipzen A."/>
            <person name="Chen C."/>
            <person name="Yanf M."/>
            <person name="Daum C."/>
            <person name="Ng V."/>
            <person name="Clum A."/>
            <person name="Ohm R."/>
            <person name="Martin F."/>
            <person name="Silar P."/>
            <person name="Natvig D."/>
            <person name="Lalanne C."/>
            <person name="Gautier V."/>
            <person name="Ament-Velasquez S.L."/>
            <person name="Kruys A."/>
            <person name="Hutchinson M.I."/>
            <person name="Powell A.J."/>
            <person name="Barry K."/>
            <person name="Miller A.N."/>
            <person name="Grigoriev I.V."/>
            <person name="Debuchy R."/>
            <person name="Gladieux P."/>
            <person name="Thoren M.H."/>
            <person name="Johannesson H."/>
        </authorList>
    </citation>
    <scope>NUCLEOTIDE SEQUENCE</scope>
    <source>
        <strain evidence="2">CBS 508.74</strain>
    </source>
</reference>
<feature type="region of interest" description="Disordered" evidence="1">
    <location>
        <begin position="177"/>
        <end position="200"/>
    </location>
</feature>
<feature type="region of interest" description="Disordered" evidence="1">
    <location>
        <begin position="1"/>
        <end position="27"/>
    </location>
</feature>
<feature type="region of interest" description="Disordered" evidence="1">
    <location>
        <begin position="770"/>
        <end position="865"/>
    </location>
</feature>
<feature type="region of interest" description="Disordered" evidence="1">
    <location>
        <begin position="429"/>
        <end position="603"/>
    </location>
</feature>
<comment type="caution">
    <text evidence="2">The sequence shown here is derived from an EMBL/GenBank/DDBJ whole genome shotgun (WGS) entry which is preliminary data.</text>
</comment>
<feature type="compositionally biased region" description="Low complexity" evidence="1">
    <location>
        <begin position="498"/>
        <end position="513"/>
    </location>
</feature>
<accession>A0AAN6QKQ1</accession>
<gene>
    <name evidence="2" type="ORF">N656DRAFT_378071</name>
</gene>
<reference evidence="2" key="1">
    <citation type="journal article" date="2023" name="Mol. Phylogenet. Evol.">
        <title>Genome-scale phylogeny and comparative genomics of the fungal order Sordariales.</title>
        <authorList>
            <person name="Hensen N."/>
            <person name="Bonometti L."/>
            <person name="Westerberg I."/>
            <person name="Brannstrom I.O."/>
            <person name="Guillou S."/>
            <person name="Cros-Aarteil S."/>
            <person name="Calhoun S."/>
            <person name="Haridas S."/>
            <person name="Kuo A."/>
            <person name="Mondo S."/>
            <person name="Pangilinan J."/>
            <person name="Riley R."/>
            <person name="LaButti K."/>
            <person name="Andreopoulos B."/>
            <person name="Lipzen A."/>
            <person name="Chen C."/>
            <person name="Yan M."/>
            <person name="Daum C."/>
            <person name="Ng V."/>
            <person name="Clum A."/>
            <person name="Steindorff A."/>
            <person name="Ohm R.A."/>
            <person name="Martin F."/>
            <person name="Silar P."/>
            <person name="Natvig D.O."/>
            <person name="Lalanne C."/>
            <person name="Gautier V."/>
            <person name="Ament-Velasquez S.L."/>
            <person name="Kruys A."/>
            <person name="Hutchinson M.I."/>
            <person name="Powell A.J."/>
            <person name="Barry K."/>
            <person name="Miller A.N."/>
            <person name="Grigoriev I.V."/>
            <person name="Debuchy R."/>
            <person name="Gladieux P."/>
            <person name="Hiltunen Thoren M."/>
            <person name="Johannesson H."/>
        </authorList>
    </citation>
    <scope>NUCLEOTIDE SEQUENCE</scope>
    <source>
        <strain evidence="2">CBS 508.74</strain>
    </source>
</reference>
<dbReference type="RefSeq" id="XP_064666441.1">
    <property type="nucleotide sequence ID" value="XM_064809443.1"/>
</dbReference>
<organism evidence="2 3">
    <name type="scientific">Canariomyces notabilis</name>
    <dbReference type="NCBI Taxonomy" id="2074819"/>
    <lineage>
        <taxon>Eukaryota</taxon>
        <taxon>Fungi</taxon>
        <taxon>Dikarya</taxon>
        <taxon>Ascomycota</taxon>
        <taxon>Pezizomycotina</taxon>
        <taxon>Sordariomycetes</taxon>
        <taxon>Sordariomycetidae</taxon>
        <taxon>Sordariales</taxon>
        <taxon>Chaetomiaceae</taxon>
        <taxon>Canariomyces</taxon>
    </lineage>
</organism>
<protein>
    <submittedName>
        <fullName evidence="2">Uncharacterized protein</fullName>
    </submittedName>
</protein>
<feature type="region of interest" description="Disordered" evidence="1">
    <location>
        <begin position="235"/>
        <end position="292"/>
    </location>
</feature>
<feature type="region of interest" description="Disordered" evidence="1">
    <location>
        <begin position="688"/>
        <end position="743"/>
    </location>
</feature>
<evidence type="ECO:0000256" key="1">
    <source>
        <dbReference type="SAM" id="MobiDB-lite"/>
    </source>
</evidence>
<dbReference type="AlphaFoldDB" id="A0AAN6QKQ1"/>
<proteinExistence type="predicted"/>
<feature type="compositionally biased region" description="Polar residues" evidence="1">
    <location>
        <begin position="448"/>
        <end position="462"/>
    </location>
</feature>
<feature type="compositionally biased region" description="Low complexity" evidence="1">
    <location>
        <begin position="523"/>
        <end position="545"/>
    </location>
</feature>
<dbReference type="GeneID" id="89933567"/>
<dbReference type="EMBL" id="MU853360">
    <property type="protein sequence ID" value="KAK4108871.1"/>
    <property type="molecule type" value="Genomic_DNA"/>
</dbReference>